<dbReference type="PANTHER" id="PTHR30251">
    <property type="entry name" value="PILUS ASSEMBLY CHAPERONE"/>
    <property type="match status" value="1"/>
</dbReference>
<keyword evidence="4" id="KW-0574">Periplasm</keyword>
<dbReference type="InterPro" id="IPR008962">
    <property type="entry name" value="PapD-like_sf"/>
</dbReference>
<dbReference type="InterPro" id="IPR013783">
    <property type="entry name" value="Ig-like_fold"/>
</dbReference>
<keyword evidence="5" id="KW-0143">Chaperone</keyword>
<gene>
    <name evidence="8" type="ORF">CKQ54_07080</name>
</gene>
<proteinExistence type="inferred from homology"/>
<dbReference type="InterPro" id="IPR001829">
    <property type="entry name" value="Pili_assmbl_chaperone_bac"/>
</dbReference>
<name>A0ABX9PX43_9GAMM</name>
<evidence type="ECO:0000313" key="9">
    <source>
        <dbReference type="Proteomes" id="UP000284853"/>
    </source>
</evidence>
<evidence type="ECO:0000256" key="3">
    <source>
        <dbReference type="ARBA" id="ARBA00022729"/>
    </source>
</evidence>
<evidence type="ECO:0000256" key="5">
    <source>
        <dbReference type="ARBA" id="ARBA00023186"/>
    </source>
</evidence>
<evidence type="ECO:0000256" key="2">
    <source>
        <dbReference type="ARBA" id="ARBA00007399"/>
    </source>
</evidence>
<comment type="similarity">
    <text evidence="2">Belongs to the periplasmic pilus chaperone family.</text>
</comment>
<dbReference type="PRINTS" id="PR00969">
    <property type="entry name" value="CHAPERONPILI"/>
</dbReference>
<dbReference type="Proteomes" id="UP000284853">
    <property type="component" value="Unassembled WGS sequence"/>
</dbReference>
<dbReference type="PANTHER" id="PTHR30251:SF2">
    <property type="entry name" value="FIMBRIAL CHAPERONE YADV-RELATED"/>
    <property type="match status" value="1"/>
</dbReference>
<evidence type="ECO:0000259" key="7">
    <source>
        <dbReference type="Pfam" id="PF02753"/>
    </source>
</evidence>
<comment type="subcellular location">
    <subcellularLocation>
        <location evidence="1">Periplasm</location>
    </subcellularLocation>
</comment>
<comment type="caution">
    <text evidence="8">The sequence shown here is derived from an EMBL/GenBank/DDBJ whole genome shotgun (WGS) entry which is preliminary data.</text>
</comment>
<protein>
    <submittedName>
        <fullName evidence="8">Long polar fimbrial chaperone LpfB</fullName>
    </submittedName>
</protein>
<accession>A0ABX9PX43</accession>
<evidence type="ECO:0000256" key="1">
    <source>
        <dbReference type="ARBA" id="ARBA00004418"/>
    </source>
</evidence>
<dbReference type="SUPFAM" id="SSF49584">
    <property type="entry name" value="Periplasmic chaperone C-domain"/>
    <property type="match status" value="1"/>
</dbReference>
<dbReference type="InterPro" id="IPR036316">
    <property type="entry name" value="Pili_assmbl_chap_C_dom_sf"/>
</dbReference>
<organism evidence="8 9">
    <name type="scientific">Rahnella variigena</name>
    <dbReference type="NCBI Taxonomy" id="574964"/>
    <lineage>
        <taxon>Bacteria</taxon>
        <taxon>Pseudomonadati</taxon>
        <taxon>Pseudomonadota</taxon>
        <taxon>Gammaproteobacteria</taxon>
        <taxon>Enterobacterales</taxon>
        <taxon>Yersiniaceae</taxon>
        <taxon>Rahnella</taxon>
    </lineage>
</organism>
<dbReference type="Pfam" id="PF00345">
    <property type="entry name" value="PapD_N"/>
    <property type="match status" value="1"/>
</dbReference>
<keyword evidence="3" id="KW-0732">Signal</keyword>
<dbReference type="InterPro" id="IPR016148">
    <property type="entry name" value="Pili_assmbl_chaperone_C"/>
</dbReference>
<dbReference type="InterPro" id="IPR016147">
    <property type="entry name" value="Pili_assmbl_chaperone_N"/>
</dbReference>
<evidence type="ECO:0000259" key="6">
    <source>
        <dbReference type="Pfam" id="PF00345"/>
    </source>
</evidence>
<dbReference type="InterPro" id="IPR050643">
    <property type="entry name" value="Periplasmic_pilus_chap"/>
</dbReference>
<sequence length="237" mass="26232">MRRLFIILSGMLFILFSVPTVYAGVITEATRVIYQGNKKEASLTVSNQGAQAEPFLIQSWVDNNGPDGTQKSSVPAPFVVTPPLLRLNAGEDNSLRIIRTGGLLPEDRESLFWLNIKSIPRLPENAPAGLLQIVVKTRLKLFYRPAALLTPAGQSAWRQLQFSRQGSDLRVTNPTPYYFTFFRLNLGSNHVATGNTMVPPFGEARYPWPQGAVAGEVSWQVVNDYGGASSVEKNRLR</sequence>
<evidence type="ECO:0000256" key="4">
    <source>
        <dbReference type="ARBA" id="ARBA00022764"/>
    </source>
</evidence>
<dbReference type="EMBL" id="NSDJ01000001">
    <property type="protein sequence ID" value="RKF68143.1"/>
    <property type="molecule type" value="Genomic_DNA"/>
</dbReference>
<dbReference type="Pfam" id="PF02753">
    <property type="entry name" value="PapD_C"/>
    <property type="match status" value="1"/>
</dbReference>
<reference evidence="8 9" key="1">
    <citation type="submission" date="2017-08" db="EMBL/GenBank/DDBJ databases">
        <title>Comparative genomics of bacteria isolated from necrotic lesions of AOD affected trees.</title>
        <authorList>
            <person name="Doonan J."/>
            <person name="Denman S."/>
            <person name="Mcdonald J.E."/>
        </authorList>
    </citation>
    <scope>NUCLEOTIDE SEQUENCE [LARGE SCALE GENOMIC DNA]</scope>
    <source>
        <strain evidence="8 9">CIP 105588</strain>
    </source>
</reference>
<dbReference type="Gene3D" id="2.60.40.10">
    <property type="entry name" value="Immunoglobulins"/>
    <property type="match status" value="2"/>
</dbReference>
<keyword evidence="9" id="KW-1185">Reference proteome</keyword>
<feature type="domain" description="Pili assembly chaperone C-terminal" evidence="7">
    <location>
        <begin position="171"/>
        <end position="229"/>
    </location>
</feature>
<dbReference type="SUPFAM" id="SSF49354">
    <property type="entry name" value="PapD-like"/>
    <property type="match status" value="1"/>
</dbReference>
<feature type="domain" description="Pili assembly chaperone N-terminal" evidence="6">
    <location>
        <begin position="25"/>
        <end position="148"/>
    </location>
</feature>
<evidence type="ECO:0000313" key="8">
    <source>
        <dbReference type="EMBL" id="RKF68143.1"/>
    </source>
</evidence>